<evidence type="ECO:0000256" key="1">
    <source>
        <dbReference type="ARBA" id="ARBA00004127"/>
    </source>
</evidence>
<comment type="subcellular location">
    <subcellularLocation>
        <location evidence="1">Endomembrane system</location>
        <topology evidence="1">Multi-pass membrane protein</topology>
    </subcellularLocation>
</comment>
<evidence type="ECO:0000256" key="5">
    <source>
        <dbReference type="SAM" id="Phobius"/>
    </source>
</evidence>
<dbReference type="InterPro" id="IPR010652">
    <property type="entry name" value="DUF1232"/>
</dbReference>
<feature type="transmembrane region" description="Helical" evidence="5">
    <location>
        <begin position="100"/>
        <end position="123"/>
    </location>
</feature>
<dbReference type="Pfam" id="PF06803">
    <property type="entry name" value="DUF1232"/>
    <property type="match status" value="1"/>
</dbReference>
<keyword evidence="8" id="KW-1185">Reference proteome</keyword>
<feature type="transmembrane region" description="Helical" evidence="5">
    <location>
        <begin position="32"/>
        <end position="52"/>
    </location>
</feature>
<name>A0A328YFF7_9BURK</name>
<accession>A0A328YFF7</accession>
<dbReference type="EMBL" id="QLTA01000076">
    <property type="protein sequence ID" value="RAR72741.1"/>
    <property type="molecule type" value="Genomic_DNA"/>
</dbReference>
<protein>
    <submittedName>
        <fullName evidence="7">Uncharacterized membrane protein YkvA (DUF1232 family)</fullName>
    </submittedName>
</protein>
<proteinExistence type="predicted"/>
<gene>
    <name evidence="7" type="ORF">AX018_107616</name>
</gene>
<evidence type="ECO:0000256" key="4">
    <source>
        <dbReference type="ARBA" id="ARBA00023136"/>
    </source>
</evidence>
<evidence type="ECO:0000313" key="7">
    <source>
        <dbReference type="EMBL" id="RAR72741.1"/>
    </source>
</evidence>
<feature type="transmembrane region" description="Helical" evidence="5">
    <location>
        <begin position="58"/>
        <end position="79"/>
    </location>
</feature>
<evidence type="ECO:0000313" key="8">
    <source>
        <dbReference type="Proteomes" id="UP000248856"/>
    </source>
</evidence>
<keyword evidence="4 5" id="KW-0472">Membrane</keyword>
<dbReference type="RefSeq" id="WP_111882355.1">
    <property type="nucleotide sequence ID" value="NZ_CBCSGC010000101.1"/>
</dbReference>
<evidence type="ECO:0000256" key="3">
    <source>
        <dbReference type="ARBA" id="ARBA00022989"/>
    </source>
</evidence>
<dbReference type="Proteomes" id="UP000248856">
    <property type="component" value="Unassembled WGS sequence"/>
</dbReference>
<feature type="domain" description="DUF1232" evidence="6">
    <location>
        <begin position="35"/>
        <end position="70"/>
    </location>
</feature>
<dbReference type="GO" id="GO:0012505">
    <property type="term" value="C:endomembrane system"/>
    <property type="evidence" value="ECO:0007669"/>
    <property type="project" value="UniProtKB-SubCell"/>
</dbReference>
<sequence length="130" mass="14305">MAVMSSLRQWARRLKTETLLVYFAARDPGTPWAVRLLALAVAAYALSPIDLIPDFIPVLGYLDDVIIVPLGIALVVRLLPPAVRERARLRAQAAAQRPRSRAVAVLIVMVWLACAVLLARWAWGLLARSA</sequence>
<organism evidence="7 8">
    <name type="scientific">Paracidovorax anthurii</name>
    <dbReference type="NCBI Taxonomy" id="78229"/>
    <lineage>
        <taxon>Bacteria</taxon>
        <taxon>Pseudomonadati</taxon>
        <taxon>Pseudomonadota</taxon>
        <taxon>Betaproteobacteria</taxon>
        <taxon>Burkholderiales</taxon>
        <taxon>Comamonadaceae</taxon>
        <taxon>Paracidovorax</taxon>
    </lineage>
</organism>
<evidence type="ECO:0000256" key="2">
    <source>
        <dbReference type="ARBA" id="ARBA00022692"/>
    </source>
</evidence>
<dbReference type="OrthoDB" id="9804184at2"/>
<keyword evidence="3 5" id="KW-1133">Transmembrane helix</keyword>
<evidence type="ECO:0000259" key="6">
    <source>
        <dbReference type="Pfam" id="PF06803"/>
    </source>
</evidence>
<comment type="caution">
    <text evidence="7">The sequence shown here is derived from an EMBL/GenBank/DDBJ whole genome shotgun (WGS) entry which is preliminary data.</text>
</comment>
<keyword evidence="2 5" id="KW-0812">Transmembrane</keyword>
<dbReference type="AlphaFoldDB" id="A0A328YFF7"/>
<reference evidence="7 8" key="1">
    <citation type="submission" date="2018-06" db="EMBL/GenBank/DDBJ databases">
        <title>Genomic Encyclopedia of Archaeal and Bacterial Type Strains, Phase II (KMG-II): from individual species to whole genera.</title>
        <authorList>
            <person name="Goeker M."/>
        </authorList>
    </citation>
    <scope>NUCLEOTIDE SEQUENCE [LARGE SCALE GENOMIC DNA]</scope>
    <source>
        <strain evidence="7 8">CFPB 3232</strain>
    </source>
</reference>